<dbReference type="EMBL" id="HACA01013728">
    <property type="protein sequence ID" value="CDW31089.1"/>
    <property type="molecule type" value="Transcribed_RNA"/>
</dbReference>
<reference evidence="1" key="1">
    <citation type="submission" date="2014-05" db="EMBL/GenBank/DDBJ databases">
        <authorList>
            <person name="Chronopoulou M."/>
        </authorList>
    </citation>
    <scope>NUCLEOTIDE SEQUENCE</scope>
    <source>
        <tissue evidence="1">Whole organism</tissue>
    </source>
</reference>
<sequence length="15" mass="1854">MYLNHVEKKGKVFFN</sequence>
<proteinExistence type="predicted"/>
<accession>A0A0K2TYI6</accession>
<evidence type="ECO:0000313" key="1">
    <source>
        <dbReference type="EMBL" id="CDW31089.1"/>
    </source>
</evidence>
<name>A0A0K2TYI6_LEPSM</name>
<protein>
    <submittedName>
        <fullName evidence="1">Uncharacterized protein</fullName>
    </submittedName>
</protein>
<organism evidence="1">
    <name type="scientific">Lepeophtheirus salmonis</name>
    <name type="common">Salmon louse</name>
    <name type="synonym">Caligus salmonis</name>
    <dbReference type="NCBI Taxonomy" id="72036"/>
    <lineage>
        <taxon>Eukaryota</taxon>
        <taxon>Metazoa</taxon>
        <taxon>Ecdysozoa</taxon>
        <taxon>Arthropoda</taxon>
        <taxon>Crustacea</taxon>
        <taxon>Multicrustacea</taxon>
        <taxon>Hexanauplia</taxon>
        <taxon>Copepoda</taxon>
        <taxon>Siphonostomatoida</taxon>
        <taxon>Caligidae</taxon>
        <taxon>Lepeophtheirus</taxon>
    </lineage>
</organism>